<dbReference type="SUPFAM" id="SSF47928">
    <property type="entry name" value="N-terminal domain of the delta subunit of the F1F0-ATP synthase"/>
    <property type="match status" value="1"/>
</dbReference>
<organism evidence="9 10">
    <name type="scientific">Roseospirillum parvum</name>
    <dbReference type="NCBI Taxonomy" id="83401"/>
    <lineage>
        <taxon>Bacteria</taxon>
        <taxon>Pseudomonadati</taxon>
        <taxon>Pseudomonadota</taxon>
        <taxon>Alphaproteobacteria</taxon>
        <taxon>Rhodospirillales</taxon>
        <taxon>Rhodospirillaceae</taxon>
        <taxon>Roseospirillum</taxon>
    </lineage>
</organism>
<comment type="subcellular location">
    <subcellularLocation>
        <location evidence="8">Cell membrane</location>
        <topology evidence="8">Peripheral membrane protein</topology>
    </subcellularLocation>
    <subcellularLocation>
        <location evidence="1">Membrane</location>
    </subcellularLocation>
</comment>
<accession>A0A1G7UU10</accession>
<dbReference type="HAMAP" id="MF_01416">
    <property type="entry name" value="ATP_synth_delta_bact"/>
    <property type="match status" value="1"/>
</dbReference>
<evidence type="ECO:0000313" key="10">
    <source>
        <dbReference type="Proteomes" id="UP000217076"/>
    </source>
</evidence>
<dbReference type="RefSeq" id="WP_092614624.1">
    <property type="nucleotide sequence ID" value="NZ_FNCV01000001.1"/>
</dbReference>
<reference evidence="10" key="1">
    <citation type="submission" date="2016-10" db="EMBL/GenBank/DDBJ databases">
        <authorList>
            <person name="Varghese N."/>
            <person name="Submissions S."/>
        </authorList>
    </citation>
    <scope>NUCLEOTIDE SEQUENCE [LARGE SCALE GENOMIC DNA]</scope>
    <source>
        <strain evidence="10">930I</strain>
    </source>
</reference>
<sequence>MASHTAGLSEVARRYALALYDLAEEQGQLDRVAGDLKDFGRMIEDSADLRRFLTSPALSREDQAEAMHALATRAEAHPLVGNFLGVVARQRRLHVLPGMIKAFLEHLAARRGEITAEVTSAAPLSEPQTAALKAALKQAMGHDVTVLPKVDPTLLGGLIVQVGSRMVDSSIQSKLARLQLAMKGVG</sequence>
<dbReference type="EMBL" id="FNCV01000001">
    <property type="protein sequence ID" value="SDG50599.1"/>
    <property type="molecule type" value="Genomic_DNA"/>
</dbReference>
<dbReference type="PRINTS" id="PR00125">
    <property type="entry name" value="ATPASEDELTA"/>
</dbReference>
<comment type="function">
    <text evidence="8">This protein is part of the stalk that links CF(0) to CF(1). It either transmits conformational changes from CF(0) to CF(1) or is implicated in proton conduction.</text>
</comment>
<evidence type="ECO:0000256" key="6">
    <source>
        <dbReference type="ARBA" id="ARBA00023196"/>
    </source>
</evidence>
<dbReference type="OrthoDB" id="9796185at2"/>
<dbReference type="NCBIfam" id="NF004402">
    <property type="entry name" value="PRK05758.2-2"/>
    <property type="match status" value="1"/>
</dbReference>
<keyword evidence="5 8" id="KW-0472">Membrane</keyword>
<evidence type="ECO:0000256" key="5">
    <source>
        <dbReference type="ARBA" id="ARBA00023136"/>
    </source>
</evidence>
<dbReference type="NCBIfam" id="NF004406">
    <property type="entry name" value="PRK05758.3-2"/>
    <property type="match status" value="1"/>
</dbReference>
<keyword evidence="2 8" id="KW-0813">Transport</keyword>
<dbReference type="Pfam" id="PF00213">
    <property type="entry name" value="OSCP"/>
    <property type="match status" value="1"/>
</dbReference>
<dbReference type="Gene3D" id="1.10.520.20">
    <property type="entry name" value="N-terminal domain of the delta subunit of the F1F0-ATP synthase"/>
    <property type="match status" value="1"/>
</dbReference>
<keyword evidence="3 8" id="KW-0375">Hydrogen ion transport</keyword>
<evidence type="ECO:0000256" key="1">
    <source>
        <dbReference type="ARBA" id="ARBA00004370"/>
    </source>
</evidence>
<dbReference type="AlphaFoldDB" id="A0A1G7UU10"/>
<evidence type="ECO:0000256" key="8">
    <source>
        <dbReference type="HAMAP-Rule" id="MF_01416"/>
    </source>
</evidence>
<evidence type="ECO:0000256" key="4">
    <source>
        <dbReference type="ARBA" id="ARBA00023065"/>
    </source>
</evidence>
<evidence type="ECO:0000256" key="3">
    <source>
        <dbReference type="ARBA" id="ARBA00022781"/>
    </source>
</evidence>
<evidence type="ECO:0000256" key="2">
    <source>
        <dbReference type="ARBA" id="ARBA00022448"/>
    </source>
</evidence>
<protein>
    <recommendedName>
        <fullName evidence="8">ATP synthase subunit delta</fullName>
    </recommendedName>
    <alternativeName>
        <fullName evidence="8">ATP synthase F(1) sector subunit delta</fullName>
    </alternativeName>
    <alternativeName>
        <fullName evidence="8">F-type ATPase subunit delta</fullName>
        <shortName evidence="8">F-ATPase subunit delta</shortName>
    </alternativeName>
</protein>
<dbReference type="STRING" id="83401.SAMN05421742_101423"/>
<dbReference type="InterPro" id="IPR000711">
    <property type="entry name" value="ATPase_OSCP/dsu"/>
</dbReference>
<keyword evidence="10" id="KW-1185">Reference proteome</keyword>
<dbReference type="PROSITE" id="PS00389">
    <property type="entry name" value="ATPASE_DELTA"/>
    <property type="match status" value="1"/>
</dbReference>
<dbReference type="Proteomes" id="UP000217076">
    <property type="component" value="Unassembled WGS sequence"/>
</dbReference>
<dbReference type="PANTHER" id="PTHR11910">
    <property type="entry name" value="ATP SYNTHASE DELTA CHAIN"/>
    <property type="match status" value="1"/>
</dbReference>
<keyword evidence="7 8" id="KW-0066">ATP synthesis</keyword>
<keyword evidence="4 8" id="KW-0406">Ion transport</keyword>
<proteinExistence type="inferred from homology"/>
<keyword evidence="6 8" id="KW-0139">CF(1)</keyword>
<dbReference type="GO" id="GO:0045259">
    <property type="term" value="C:proton-transporting ATP synthase complex"/>
    <property type="evidence" value="ECO:0007669"/>
    <property type="project" value="UniProtKB-KW"/>
</dbReference>
<dbReference type="InterPro" id="IPR020781">
    <property type="entry name" value="ATPase_OSCP/d_CS"/>
</dbReference>
<dbReference type="NCBIfam" id="TIGR01145">
    <property type="entry name" value="ATP_synt_delta"/>
    <property type="match status" value="1"/>
</dbReference>
<evidence type="ECO:0000256" key="7">
    <source>
        <dbReference type="ARBA" id="ARBA00023310"/>
    </source>
</evidence>
<dbReference type="GO" id="GO:0046933">
    <property type="term" value="F:proton-transporting ATP synthase activity, rotational mechanism"/>
    <property type="evidence" value="ECO:0007669"/>
    <property type="project" value="UniProtKB-UniRule"/>
</dbReference>
<dbReference type="GO" id="GO:0005886">
    <property type="term" value="C:plasma membrane"/>
    <property type="evidence" value="ECO:0007669"/>
    <property type="project" value="UniProtKB-SubCell"/>
</dbReference>
<comment type="similarity">
    <text evidence="8">Belongs to the ATPase delta chain family.</text>
</comment>
<comment type="function">
    <text evidence="8">F(1)F(0) ATP synthase produces ATP from ADP in the presence of a proton or sodium gradient. F-type ATPases consist of two structural domains, F(1) containing the extramembraneous catalytic core and F(0) containing the membrane proton channel, linked together by a central stalk and a peripheral stalk. During catalysis, ATP synthesis in the catalytic domain of F(1) is coupled via a rotary mechanism of the central stalk subunits to proton translocation.</text>
</comment>
<keyword evidence="8" id="KW-1003">Cell membrane</keyword>
<dbReference type="InterPro" id="IPR026015">
    <property type="entry name" value="ATP_synth_OSCP/delta_N_sf"/>
</dbReference>
<evidence type="ECO:0000313" key="9">
    <source>
        <dbReference type="EMBL" id="SDG50599.1"/>
    </source>
</evidence>
<name>A0A1G7UU10_9PROT</name>
<gene>
    <name evidence="8" type="primary">atpH</name>
    <name evidence="9" type="ORF">SAMN05421742_101423</name>
</gene>